<dbReference type="Proteomes" id="UP000581769">
    <property type="component" value="Unassembled WGS sequence"/>
</dbReference>
<keyword evidence="2" id="KW-1185">Reference proteome</keyword>
<dbReference type="RefSeq" id="WP_184781069.1">
    <property type="nucleotide sequence ID" value="NZ_JACHMG010000001.1"/>
</dbReference>
<protein>
    <submittedName>
        <fullName evidence="1">Uncharacterized protein</fullName>
    </submittedName>
</protein>
<comment type="caution">
    <text evidence="1">The sequence shown here is derived from an EMBL/GenBank/DDBJ whole genome shotgun (WGS) entry which is preliminary data.</text>
</comment>
<evidence type="ECO:0000313" key="1">
    <source>
        <dbReference type="EMBL" id="MBB4686151.1"/>
    </source>
</evidence>
<name>A0A840IU23_9PSEU</name>
<accession>A0A840IU23</accession>
<dbReference type="EMBL" id="JACHMG010000001">
    <property type="protein sequence ID" value="MBB4686151.1"/>
    <property type="molecule type" value="Genomic_DNA"/>
</dbReference>
<reference evidence="1 2" key="1">
    <citation type="submission" date="2020-08" db="EMBL/GenBank/DDBJ databases">
        <title>Sequencing the genomes of 1000 actinobacteria strains.</title>
        <authorList>
            <person name="Klenk H.-P."/>
        </authorList>
    </citation>
    <scope>NUCLEOTIDE SEQUENCE [LARGE SCALE GENOMIC DNA]</scope>
    <source>
        <strain evidence="1 2">DSM 45859</strain>
    </source>
</reference>
<gene>
    <name evidence="1" type="ORF">BJY18_003636</name>
</gene>
<evidence type="ECO:0000313" key="2">
    <source>
        <dbReference type="Proteomes" id="UP000581769"/>
    </source>
</evidence>
<dbReference type="AlphaFoldDB" id="A0A840IU23"/>
<sequence>MTVRIAGELPAELVTDAQYAVHRWAKDGRNHRFSREQAGAEVAWPKCTRGQPIPQRTTFRGELSPELGEDRDHPEDCVTCFFTGPRAPRNSLW</sequence>
<organism evidence="1 2">
    <name type="scientific">Amycolatopsis jiangsuensis</name>
    <dbReference type="NCBI Taxonomy" id="1181879"/>
    <lineage>
        <taxon>Bacteria</taxon>
        <taxon>Bacillati</taxon>
        <taxon>Actinomycetota</taxon>
        <taxon>Actinomycetes</taxon>
        <taxon>Pseudonocardiales</taxon>
        <taxon>Pseudonocardiaceae</taxon>
        <taxon>Amycolatopsis</taxon>
    </lineage>
</organism>
<proteinExistence type="predicted"/>